<keyword evidence="17" id="KW-1185">Reference proteome</keyword>
<evidence type="ECO:0000256" key="9">
    <source>
        <dbReference type="ARBA" id="ARBA00023157"/>
    </source>
</evidence>
<keyword evidence="7 13" id="KW-0297">G-protein coupled receptor</keyword>
<dbReference type="InterPro" id="IPR000725">
    <property type="entry name" value="Olfact_rcpt"/>
</dbReference>
<accession>A0ABN9EZ15</accession>
<dbReference type="PROSITE" id="PS50262">
    <property type="entry name" value="G_PROTEIN_RECEP_F1_2"/>
    <property type="match status" value="1"/>
</dbReference>
<evidence type="ECO:0000313" key="16">
    <source>
        <dbReference type="EMBL" id="CAI9590064.1"/>
    </source>
</evidence>
<feature type="transmembrane region" description="Helical" evidence="14">
    <location>
        <begin position="137"/>
        <end position="159"/>
    </location>
</feature>
<dbReference type="Proteomes" id="UP001162483">
    <property type="component" value="Unassembled WGS sequence"/>
</dbReference>
<keyword evidence="4 13" id="KW-0812">Transmembrane</keyword>
<dbReference type="PROSITE" id="PS00237">
    <property type="entry name" value="G_PROTEIN_RECEP_F1_1"/>
    <property type="match status" value="1"/>
</dbReference>
<evidence type="ECO:0000256" key="6">
    <source>
        <dbReference type="ARBA" id="ARBA00022989"/>
    </source>
</evidence>
<evidence type="ECO:0000256" key="12">
    <source>
        <dbReference type="ARBA" id="ARBA00023224"/>
    </source>
</evidence>
<dbReference type="InterPro" id="IPR000276">
    <property type="entry name" value="GPCR_Rhodpsn"/>
</dbReference>
<dbReference type="SUPFAM" id="SSF81321">
    <property type="entry name" value="Family A G protein-coupled receptor-like"/>
    <property type="match status" value="1"/>
</dbReference>
<keyword evidence="8 14" id="KW-0472">Membrane</keyword>
<feature type="domain" description="G-protein coupled receptors family 1 profile" evidence="15">
    <location>
        <begin position="38"/>
        <end position="287"/>
    </location>
</feature>
<keyword evidence="12 13" id="KW-0807">Transducer</keyword>
<keyword evidence="5 14" id="KW-0552">Olfaction</keyword>
<dbReference type="EMBL" id="CATNWA010016119">
    <property type="protein sequence ID" value="CAI9590064.1"/>
    <property type="molecule type" value="Genomic_DNA"/>
</dbReference>
<evidence type="ECO:0000256" key="8">
    <source>
        <dbReference type="ARBA" id="ARBA00023136"/>
    </source>
</evidence>
<organism evidence="16 17">
    <name type="scientific">Staurois parvus</name>
    <dbReference type="NCBI Taxonomy" id="386267"/>
    <lineage>
        <taxon>Eukaryota</taxon>
        <taxon>Metazoa</taxon>
        <taxon>Chordata</taxon>
        <taxon>Craniata</taxon>
        <taxon>Vertebrata</taxon>
        <taxon>Euteleostomi</taxon>
        <taxon>Amphibia</taxon>
        <taxon>Batrachia</taxon>
        <taxon>Anura</taxon>
        <taxon>Neobatrachia</taxon>
        <taxon>Ranoidea</taxon>
        <taxon>Ranidae</taxon>
        <taxon>Staurois</taxon>
    </lineage>
</organism>
<dbReference type="InterPro" id="IPR050939">
    <property type="entry name" value="Olfactory_GPCR1"/>
</dbReference>
<feature type="transmembrane region" description="Helical" evidence="14">
    <location>
        <begin position="57"/>
        <end position="75"/>
    </location>
</feature>
<dbReference type="InterPro" id="IPR017452">
    <property type="entry name" value="GPCR_Rhodpsn_7TM"/>
</dbReference>
<evidence type="ECO:0000256" key="7">
    <source>
        <dbReference type="ARBA" id="ARBA00023040"/>
    </source>
</evidence>
<dbReference type="PRINTS" id="PR00237">
    <property type="entry name" value="GPCRRHODOPSN"/>
</dbReference>
<name>A0ABN9EZ15_9NEOB</name>
<keyword evidence="9" id="KW-1015">Disulfide bond</keyword>
<sequence length="311" mass="35013">MNRTHTSEIKILGFGNLQDFRYFIFFIFLIIYLVTITGNAVIILLVSTNYRLQSPMFIFLGNLSFSDVLLTTNIVPSMLQVTLLGVSTVPLRSCIAQYLVYGGSACMECLLLTVMSYDRYLAICKPLHYTTIMDLKLCLYLVLCSWLLGFTSTLIPVLIMQTLWFCGPDVIDHFFCDFLPLLKLSCSDVSVAKYVVFALSSLVTVLPFGFITFTYVCIFLTILRITSVTGKQKTFSTCSSHLTVVCTYYGALFAMYVVPSGQQSLAMKKVVSLLYTVVTPLLNPIIYSLRNQEIKLAIQKYLSVCKTSYIN</sequence>
<keyword evidence="2 14" id="KW-1003">Cell membrane</keyword>
<comment type="similarity">
    <text evidence="13">Belongs to the G-protein coupled receptor 1 family.</text>
</comment>
<feature type="transmembrane region" description="Helical" evidence="14">
    <location>
        <begin position="20"/>
        <end position="45"/>
    </location>
</feature>
<feature type="transmembrane region" description="Helical" evidence="14">
    <location>
        <begin position="194"/>
        <end position="223"/>
    </location>
</feature>
<reference evidence="16" key="1">
    <citation type="submission" date="2023-05" db="EMBL/GenBank/DDBJ databases">
        <authorList>
            <person name="Stuckert A."/>
        </authorList>
    </citation>
    <scope>NUCLEOTIDE SEQUENCE</scope>
</reference>
<feature type="transmembrane region" description="Helical" evidence="14">
    <location>
        <begin position="270"/>
        <end position="289"/>
    </location>
</feature>
<evidence type="ECO:0000256" key="14">
    <source>
        <dbReference type="RuleBase" id="RU363047"/>
    </source>
</evidence>
<evidence type="ECO:0000256" key="2">
    <source>
        <dbReference type="ARBA" id="ARBA00022475"/>
    </source>
</evidence>
<keyword evidence="6 14" id="KW-1133">Transmembrane helix</keyword>
<evidence type="ECO:0000256" key="3">
    <source>
        <dbReference type="ARBA" id="ARBA00022606"/>
    </source>
</evidence>
<keyword evidence="3 14" id="KW-0716">Sensory transduction</keyword>
<evidence type="ECO:0000256" key="4">
    <source>
        <dbReference type="ARBA" id="ARBA00022692"/>
    </source>
</evidence>
<evidence type="ECO:0000259" key="15">
    <source>
        <dbReference type="PROSITE" id="PS50262"/>
    </source>
</evidence>
<feature type="transmembrane region" description="Helical" evidence="14">
    <location>
        <begin position="235"/>
        <end position="258"/>
    </location>
</feature>
<evidence type="ECO:0000256" key="10">
    <source>
        <dbReference type="ARBA" id="ARBA00023170"/>
    </source>
</evidence>
<comment type="caution">
    <text evidence="16">The sequence shown here is derived from an EMBL/GenBank/DDBJ whole genome shotgun (WGS) entry which is preliminary data.</text>
</comment>
<dbReference type="PANTHER" id="PTHR24242">
    <property type="entry name" value="G-PROTEIN COUPLED RECEPTOR"/>
    <property type="match status" value="1"/>
</dbReference>
<keyword evidence="11" id="KW-0325">Glycoprotein</keyword>
<protein>
    <recommendedName>
        <fullName evidence="14">Olfactory receptor</fullName>
    </recommendedName>
</protein>
<dbReference type="Gene3D" id="1.20.1070.10">
    <property type="entry name" value="Rhodopsin 7-helix transmembrane proteins"/>
    <property type="match status" value="1"/>
</dbReference>
<feature type="transmembrane region" description="Helical" evidence="14">
    <location>
        <begin position="95"/>
        <end position="117"/>
    </location>
</feature>
<keyword evidence="10 13" id="KW-0675">Receptor</keyword>
<dbReference type="Pfam" id="PF13853">
    <property type="entry name" value="7tm_4"/>
    <property type="match status" value="1"/>
</dbReference>
<evidence type="ECO:0000256" key="11">
    <source>
        <dbReference type="ARBA" id="ARBA00023180"/>
    </source>
</evidence>
<evidence type="ECO:0000313" key="17">
    <source>
        <dbReference type="Proteomes" id="UP001162483"/>
    </source>
</evidence>
<gene>
    <name evidence="16" type="ORF">SPARVUS_LOCUS10987458</name>
</gene>
<evidence type="ECO:0000256" key="13">
    <source>
        <dbReference type="RuleBase" id="RU000688"/>
    </source>
</evidence>
<dbReference type="PANTHER" id="PTHR24242:SF253">
    <property type="entry name" value="OLFACTORY RECEPTOR-RELATED"/>
    <property type="match status" value="1"/>
</dbReference>
<evidence type="ECO:0000256" key="5">
    <source>
        <dbReference type="ARBA" id="ARBA00022725"/>
    </source>
</evidence>
<dbReference type="PRINTS" id="PR00245">
    <property type="entry name" value="OLFACTORYR"/>
</dbReference>
<proteinExistence type="inferred from homology"/>
<comment type="subcellular location">
    <subcellularLocation>
        <location evidence="1 14">Cell membrane</location>
        <topology evidence="1 14">Multi-pass membrane protein</topology>
    </subcellularLocation>
</comment>
<evidence type="ECO:0000256" key="1">
    <source>
        <dbReference type="ARBA" id="ARBA00004651"/>
    </source>
</evidence>